<dbReference type="PROSITE" id="PS00065">
    <property type="entry name" value="D_2_HYDROXYACID_DH_1"/>
    <property type="match status" value="1"/>
</dbReference>
<dbReference type="Pfam" id="PF00389">
    <property type="entry name" value="2-Hacid_dh"/>
    <property type="match status" value="1"/>
</dbReference>
<evidence type="ECO:0000313" key="7">
    <source>
        <dbReference type="EMBL" id="PXZ06598.1"/>
    </source>
</evidence>
<dbReference type="SUPFAM" id="SSF52283">
    <property type="entry name" value="Formate/glycerate dehydrogenase catalytic domain-like"/>
    <property type="match status" value="1"/>
</dbReference>
<gene>
    <name evidence="7" type="ORF">DKK79_00275</name>
</gene>
<dbReference type="InterPro" id="IPR006139">
    <property type="entry name" value="D-isomer_2_OHA_DH_cat_dom"/>
</dbReference>
<feature type="domain" description="D-isomer specific 2-hydroxyacid dehydrogenase catalytic" evidence="5">
    <location>
        <begin position="15"/>
        <end position="313"/>
    </location>
</feature>
<dbReference type="InterPro" id="IPR036291">
    <property type="entry name" value="NAD(P)-bd_dom_sf"/>
</dbReference>
<reference evidence="7 8" key="1">
    <citation type="submission" date="2018-05" db="EMBL/GenBank/DDBJ databases">
        <title>Reference genomes for bee gut microbiota database.</title>
        <authorList>
            <person name="Ellegaard K.M."/>
        </authorList>
    </citation>
    <scope>NUCLEOTIDE SEQUENCE [LARGE SCALE GENOMIC DNA]</scope>
    <source>
        <strain evidence="7 8">ESL0177</strain>
    </source>
</reference>
<dbReference type="PROSITE" id="PS00671">
    <property type="entry name" value="D_2_HYDROXYACID_DH_3"/>
    <property type="match status" value="1"/>
</dbReference>
<dbReference type="InterPro" id="IPR029752">
    <property type="entry name" value="D-isomer_DH_CS1"/>
</dbReference>
<sequence length="314" mass="34883">MKIYITDCDHESMDIEKKTFTKEGVDFEILNVTQPEDIIRSCHDADALILQYATISHNVLSSLKNLKGVVRYGVGVNTIDIESATKNNVAVCNVPDYGTNEVADHALALIMALARKLPLLIKDTKSNIWAYEKAIPIYRLQEQTVGIVGLGRIGLSLAKKLHGIGLKVIGFDPLAKKEQLPDYIDFVSLDELLAHSDIISLNLPLTKSTENLIDSKEFSKMKSNCYLVNTARGGIVNEEALYQALLNHTIAGAALDVFKQEPPTDRKLFSLDNFIATPHAAWYSEQSQQDLKRKAAEEAIRLAKGEKPLYCLNK</sequence>
<evidence type="ECO:0000313" key="8">
    <source>
        <dbReference type="Proteomes" id="UP000247483"/>
    </source>
</evidence>
<dbReference type="InterPro" id="IPR006140">
    <property type="entry name" value="D-isomer_DH_NAD-bd"/>
</dbReference>
<name>A0A2V4EQ13_9GAMM</name>
<dbReference type="GO" id="GO:0016616">
    <property type="term" value="F:oxidoreductase activity, acting on the CH-OH group of donors, NAD or NADP as acceptor"/>
    <property type="evidence" value="ECO:0007669"/>
    <property type="project" value="InterPro"/>
</dbReference>
<comment type="similarity">
    <text evidence="1 4">Belongs to the D-isomer specific 2-hydroxyacid dehydrogenase family.</text>
</comment>
<evidence type="ECO:0000259" key="5">
    <source>
        <dbReference type="Pfam" id="PF00389"/>
    </source>
</evidence>
<dbReference type="EMBL" id="QGLP01000003">
    <property type="protein sequence ID" value="PXZ06598.1"/>
    <property type="molecule type" value="Genomic_DNA"/>
</dbReference>
<dbReference type="GO" id="GO:0051287">
    <property type="term" value="F:NAD binding"/>
    <property type="evidence" value="ECO:0007669"/>
    <property type="project" value="InterPro"/>
</dbReference>
<dbReference type="PANTHER" id="PTHR43761:SF1">
    <property type="entry name" value="D-ISOMER SPECIFIC 2-HYDROXYACID DEHYDROGENASE CATALYTIC DOMAIN-CONTAINING PROTEIN-RELATED"/>
    <property type="match status" value="1"/>
</dbReference>
<dbReference type="RefSeq" id="WP_110422387.1">
    <property type="nucleotide sequence ID" value="NZ_QGLP01000003.1"/>
</dbReference>
<dbReference type="AlphaFoldDB" id="A0A2V4EQ13"/>
<dbReference type="CDD" id="cd05299">
    <property type="entry name" value="CtBP_dh"/>
    <property type="match status" value="1"/>
</dbReference>
<dbReference type="PROSITE" id="PS00670">
    <property type="entry name" value="D_2_HYDROXYACID_DH_2"/>
    <property type="match status" value="1"/>
</dbReference>
<evidence type="ECO:0000256" key="3">
    <source>
        <dbReference type="ARBA" id="ARBA00023027"/>
    </source>
</evidence>
<dbReference type="InterPro" id="IPR029753">
    <property type="entry name" value="D-isomer_DH_CS"/>
</dbReference>
<evidence type="ECO:0000256" key="2">
    <source>
        <dbReference type="ARBA" id="ARBA00023002"/>
    </source>
</evidence>
<feature type="domain" description="D-isomer specific 2-hydroxyacid dehydrogenase NAD-binding" evidence="6">
    <location>
        <begin position="107"/>
        <end position="281"/>
    </location>
</feature>
<dbReference type="Proteomes" id="UP000247483">
    <property type="component" value="Unassembled WGS sequence"/>
</dbReference>
<proteinExistence type="inferred from homology"/>
<dbReference type="SUPFAM" id="SSF51735">
    <property type="entry name" value="NAD(P)-binding Rossmann-fold domains"/>
    <property type="match status" value="1"/>
</dbReference>
<dbReference type="InterPro" id="IPR050418">
    <property type="entry name" value="D-iso_2-hydroxyacid_DH_PdxB"/>
</dbReference>
<dbReference type="PANTHER" id="PTHR43761">
    <property type="entry name" value="D-ISOMER SPECIFIC 2-HYDROXYACID DEHYDROGENASE FAMILY PROTEIN (AFU_ORTHOLOGUE AFUA_1G13630)"/>
    <property type="match status" value="1"/>
</dbReference>
<dbReference type="GO" id="GO:0003714">
    <property type="term" value="F:transcription corepressor activity"/>
    <property type="evidence" value="ECO:0007669"/>
    <property type="project" value="InterPro"/>
</dbReference>
<evidence type="ECO:0000259" key="6">
    <source>
        <dbReference type="Pfam" id="PF02826"/>
    </source>
</evidence>
<evidence type="ECO:0000256" key="1">
    <source>
        <dbReference type="ARBA" id="ARBA00005854"/>
    </source>
</evidence>
<dbReference type="Pfam" id="PF02826">
    <property type="entry name" value="2-Hacid_dh_C"/>
    <property type="match status" value="1"/>
</dbReference>
<dbReference type="FunFam" id="3.40.50.720:FF:000203">
    <property type="entry name" value="D-3-phosphoglycerate dehydrogenase (SerA)"/>
    <property type="match status" value="1"/>
</dbReference>
<keyword evidence="2 4" id="KW-0560">Oxidoreductase</keyword>
<dbReference type="InterPro" id="IPR043322">
    <property type="entry name" value="CtBP"/>
</dbReference>
<accession>A0A2V4EQ13</accession>
<comment type="caution">
    <text evidence="7">The sequence shown here is derived from an EMBL/GenBank/DDBJ whole genome shotgun (WGS) entry which is preliminary data.</text>
</comment>
<organism evidence="7 8">
    <name type="scientific">Gilliamella apicola</name>
    <dbReference type="NCBI Taxonomy" id="1196095"/>
    <lineage>
        <taxon>Bacteria</taxon>
        <taxon>Pseudomonadati</taxon>
        <taxon>Pseudomonadota</taxon>
        <taxon>Gammaproteobacteria</taxon>
        <taxon>Orbales</taxon>
        <taxon>Orbaceae</taxon>
        <taxon>Gilliamella</taxon>
    </lineage>
</organism>
<keyword evidence="3" id="KW-0520">NAD</keyword>
<dbReference type="Gene3D" id="3.40.50.720">
    <property type="entry name" value="NAD(P)-binding Rossmann-like Domain"/>
    <property type="match status" value="2"/>
</dbReference>
<evidence type="ECO:0000256" key="4">
    <source>
        <dbReference type="RuleBase" id="RU003719"/>
    </source>
</evidence>
<protein>
    <submittedName>
        <fullName evidence="7">C-terminal binding protein</fullName>
    </submittedName>
</protein>